<evidence type="ECO:0000313" key="3">
    <source>
        <dbReference type="Proteomes" id="UP000007015"/>
    </source>
</evidence>
<organism evidence="2 3">
    <name type="scientific">Oryza sativa subsp. indica</name>
    <name type="common">Rice</name>
    <dbReference type="NCBI Taxonomy" id="39946"/>
    <lineage>
        <taxon>Eukaryota</taxon>
        <taxon>Viridiplantae</taxon>
        <taxon>Streptophyta</taxon>
        <taxon>Embryophyta</taxon>
        <taxon>Tracheophyta</taxon>
        <taxon>Spermatophyta</taxon>
        <taxon>Magnoliopsida</taxon>
        <taxon>Liliopsida</taxon>
        <taxon>Poales</taxon>
        <taxon>Poaceae</taxon>
        <taxon>BOP clade</taxon>
        <taxon>Oryzoideae</taxon>
        <taxon>Oryzeae</taxon>
        <taxon>Oryzinae</taxon>
        <taxon>Oryza</taxon>
        <taxon>Oryza sativa</taxon>
    </lineage>
</organism>
<evidence type="ECO:0000256" key="1">
    <source>
        <dbReference type="SAM" id="MobiDB-lite"/>
    </source>
</evidence>
<keyword evidence="3" id="KW-1185">Reference proteome</keyword>
<dbReference type="HOGENOM" id="CLU_146328_0_0_1"/>
<proteinExistence type="predicted"/>
<accession>A2YEX7</accession>
<name>A2YEX7_ORYSI</name>
<reference evidence="2 3" key="1">
    <citation type="journal article" date="2005" name="PLoS Biol.">
        <title>The genomes of Oryza sativa: a history of duplications.</title>
        <authorList>
            <person name="Yu J."/>
            <person name="Wang J."/>
            <person name="Lin W."/>
            <person name="Li S."/>
            <person name="Li H."/>
            <person name="Zhou J."/>
            <person name="Ni P."/>
            <person name="Dong W."/>
            <person name="Hu S."/>
            <person name="Zeng C."/>
            <person name="Zhang J."/>
            <person name="Zhang Y."/>
            <person name="Li R."/>
            <person name="Xu Z."/>
            <person name="Li S."/>
            <person name="Li X."/>
            <person name="Zheng H."/>
            <person name="Cong L."/>
            <person name="Lin L."/>
            <person name="Yin J."/>
            <person name="Geng J."/>
            <person name="Li G."/>
            <person name="Shi J."/>
            <person name="Liu J."/>
            <person name="Lv H."/>
            <person name="Li J."/>
            <person name="Wang J."/>
            <person name="Deng Y."/>
            <person name="Ran L."/>
            <person name="Shi X."/>
            <person name="Wang X."/>
            <person name="Wu Q."/>
            <person name="Li C."/>
            <person name="Ren X."/>
            <person name="Wang J."/>
            <person name="Wang X."/>
            <person name="Li D."/>
            <person name="Liu D."/>
            <person name="Zhang X."/>
            <person name="Ji Z."/>
            <person name="Zhao W."/>
            <person name="Sun Y."/>
            <person name="Zhang Z."/>
            <person name="Bao J."/>
            <person name="Han Y."/>
            <person name="Dong L."/>
            <person name="Ji J."/>
            <person name="Chen P."/>
            <person name="Wu S."/>
            <person name="Liu J."/>
            <person name="Xiao Y."/>
            <person name="Bu D."/>
            <person name="Tan J."/>
            <person name="Yang L."/>
            <person name="Ye C."/>
            <person name="Zhang J."/>
            <person name="Xu J."/>
            <person name="Zhou Y."/>
            <person name="Yu Y."/>
            <person name="Zhang B."/>
            <person name="Zhuang S."/>
            <person name="Wei H."/>
            <person name="Liu B."/>
            <person name="Lei M."/>
            <person name="Yu H."/>
            <person name="Li Y."/>
            <person name="Xu H."/>
            <person name="Wei S."/>
            <person name="He X."/>
            <person name="Fang L."/>
            <person name="Zhang Z."/>
            <person name="Zhang Y."/>
            <person name="Huang X."/>
            <person name="Su Z."/>
            <person name="Tong W."/>
            <person name="Li J."/>
            <person name="Tong Z."/>
            <person name="Li S."/>
            <person name="Ye J."/>
            <person name="Wang L."/>
            <person name="Fang L."/>
            <person name="Lei T."/>
            <person name="Chen C."/>
            <person name="Chen H."/>
            <person name="Xu Z."/>
            <person name="Li H."/>
            <person name="Huang H."/>
            <person name="Zhang F."/>
            <person name="Xu H."/>
            <person name="Li N."/>
            <person name="Zhao C."/>
            <person name="Li S."/>
            <person name="Dong L."/>
            <person name="Huang Y."/>
            <person name="Li L."/>
            <person name="Xi Y."/>
            <person name="Qi Q."/>
            <person name="Li W."/>
            <person name="Zhang B."/>
            <person name="Hu W."/>
            <person name="Zhang Y."/>
            <person name="Tian X."/>
            <person name="Jiao Y."/>
            <person name="Liang X."/>
            <person name="Jin J."/>
            <person name="Gao L."/>
            <person name="Zheng W."/>
            <person name="Hao B."/>
            <person name="Liu S."/>
            <person name="Wang W."/>
            <person name="Yuan L."/>
            <person name="Cao M."/>
            <person name="McDermott J."/>
            <person name="Samudrala R."/>
            <person name="Wang J."/>
            <person name="Wong G.K."/>
            <person name="Yang H."/>
        </authorList>
    </citation>
    <scope>NUCLEOTIDE SEQUENCE [LARGE SCALE GENOMIC DNA]</scope>
    <source>
        <strain evidence="3">cv. 93-11</strain>
    </source>
</reference>
<dbReference type="Proteomes" id="UP000007015">
    <property type="component" value="Chromosome 6"/>
</dbReference>
<dbReference type="EMBL" id="CM000131">
    <property type="protein sequence ID" value="EAZ01638.1"/>
    <property type="molecule type" value="Genomic_DNA"/>
</dbReference>
<gene>
    <name evidence="2" type="ORF">OsI_23675</name>
</gene>
<dbReference type="Gramene" id="BGIOSGA023254-TA">
    <property type="protein sequence ID" value="BGIOSGA023254-PA"/>
    <property type="gene ID" value="BGIOSGA023254"/>
</dbReference>
<sequence length="150" mass="16733">MSGVFGKVFGKSKAQSQATALASIDKLSELKAALPPMAAKRKEPETAAAEEDPSDWIGAVASVFRMLGEMREREKREEEELREERELAAWVAATRAESYARFNMRLPTPEEEAAFARDHAHEIDLSVLRPEDYGESKRGVGNDGILRRLD</sequence>
<feature type="region of interest" description="Disordered" evidence="1">
    <location>
        <begin position="131"/>
        <end position="150"/>
    </location>
</feature>
<protein>
    <submittedName>
        <fullName evidence="2">Uncharacterized protein</fullName>
    </submittedName>
</protein>
<evidence type="ECO:0000313" key="2">
    <source>
        <dbReference type="EMBL" id="EAZ01638.1"/>
    </source>
</evidence>
<dbReference type="AlphaFoldDB" id="A2YEX7"/>